<gene>
    <name evidence="3" type="ORF">KCG34_02675</name>
</gene>
<dbReference type="KEGG" id="caul:KCG34_02675"/>
<dbReference type="AlphaFoldDB" id="A0A975G1K3"/>
<dbReference type="InterPro" id="IPR043129">
    <property type="entry name" value="ATPase_NBD"/>
</dbReference>
<dbReference type="Pfam" id="PF02541">
    <property type="entry name" value="Ppx-GppA"/>
    <property type="match status" value="1"/>
</dbReference>
<dbReference type="SUPFAM" id="SSF53067">
    <property type="entry name" value="Actin-like ATPase domain"/>
    <property type="match status" value="2"/>
</dbReference>
<evidence type="ECO:0000313" key="4">
    <source>
        <dbReference type="Proteomes" id="UP000676409"/>
    </source>
</evidence>
<feature type="domain" description="Ppx/GppA phosphatase N-terminal" evidence="2">
    <location>
        <begin position="45"/>
        <end position="351"/>
    </location>
</feature>
<dbReference type="PANTHER" id="PTHR30005:SF0">
    <property type="entry name" value="RETROGRADE REGULATION PROTEIN 2"/>
    <property type="match status" value="1"/>
</dbReference>
<dbReference type="CDD" id="cd24054">
    <property type="entry name" value="ASKHA_NBD_AaPPX-GppA_MtPPX2-like"/>
    <property type="match status" value="1"/>
</dbReference>
<protein>
    <submittedName>
        <fullName evidence="3">Ppx/GppA family phosphatase</fullName>
    </submittedName>
</protein>
<dbReference type="InterPro" id="IPR050273">
    <property type="entry name" value="GppA/Ppx_hydrolase"/>
</dbReference>
<dbReference type="RefSeq" id="WP_211938862.1">
    <property type="nucleotide sequence ID" value="NZ_CP073078.1"/>
</dbReference>
<dbReference type="GO" id="GO:0016462">
    <property type="term" value="F:pyrophosphatase activity"/>
    <property type="evidence" value="ECO:0007669"/>
    <property type="project" value="TreeGrafter"/>
</dbReference>
<proteinExistence type="predicted"/>
<dbReference type="PANTHER" id="PTHR30005">
    <property type="entry name" value="EXOPOLYPHOSPHATASE"/>
    <property type="match status" value="1"/>
</dbReference>
<evidence type="ECO:0000313" key="3">
    <source>
        <dbReference type="EMBL" id="QUD88812.1"/>
    </source>
</evidence>
<evidence type="ECO:0000256" key="1">
    <source>
        <dbReference type="SAM" id="MobiDB-lite"/>
    </source>
</evidence>
<name>A0A975G1K3_9CAUL</name>
<organism evidence="3 4">
    <name type="scientific">Phenylobacterium montanum</name>
    <dbReference type="NCBI Taxonomy" id="2823693"/>
    <lineage>
        <taxon>Bacteria</taxon>
        <taxon>Pseudomonadati</taxon>
        <taxon>Pseudomonadota</taxon>
        <taxon>Alphaproteobacteria</taxon>
        <taxon>Caulobacterales</taxon>
        <taxon>Caulobacteraceae</taxon>
        <taxon>Phenylobacterium</taxon>
    </lineage>
</organism>
<evidence type="ECO:0000259" key="2">
    <source>
        <dbReference type="Pfam" id="PF02541"/>
    </source>
</evidence>
<sequence>MSDATASRERRRSQDQSSFSPAVIRPTGGLYAALDLGTNNCRLLVATPARGGFRVVDAYSRIVRLGEGLSQTGRLQPAAMERAIAALAVCAERLKRRGAPELRAIATQACRSAENGAEFIQRVARETGIELQIISPREEARLSVAGCLTLLDATADAALVLDVGGGSTELSWVDLRGLSGDAGGRLTGMPPIKAWLSIPIGVVTLAEHFPEQRPGEQGWYRQMVEEVKGRIQDFPHAEPLRQVFSEGRAHLVGTSGAITSLAGIHLGLARYDRARVDGLWLTHEECEATAERLLSLDPAERAAQPCIGPDRADLVLAGAAILQAVQELWPCARVRVADRGLREGVLLSLMAEASGRRRRRRRRGSAAAKALT</sequence>
<dbReference type="InterPro" id="IPR003695">
    <property type="entry name" value="Ppx_GppA_N"/>
</dbReference>
<dbReference type="Gene3D" id="3.30.420.150">
    <property type="entry name" value="Exopolyphosphatase. Domain 2"/>
    <property type="match status" value="1"/>
</dbReference>
<feature type="compositionally biased region" description="Basic and acidic residues" evidence="1">
    <location>
        <begin position="1"/>
        <end position="14"/>
    </location>
</feature>
<reference evidence="3" key="1">
    <citation type="submission" date="2021-04" db="EMBL/GenBank/DDBJ databases">
        <title>The complete genome sequence of Caulobacter sp. S6.</title>
        <authorList>
            <person name="Tang Y."/>
            <person name="Ouyang W."/>
            <person name="Liu Q."/>
            <person name="Huang B."/>
            <person name="Guo Z."/>
            <person name="Lei P."/>
        </authorList>
    </citation>
    <scope>NUCLEOTIDE SEQUENCE</scope>
    <source>
        <strain evidence="3">S6</strain>
    </source>
</reference>
<dbReference type="Proteomes" id="UP000676409">
    <property type="component" value="Chromosome"/>
</dbReference>
<dbReference type="EMBL" id="CP073078">
    <property type="protein sequence ID" value="QUD88812.1"/>
    <property type="molecule type" value="Genomic_DNA"/>
</dbReference>
<feature type="region of interest" description="Disordered" evidence="1">
    <location>
        <begin position="1"/>
        <end position="21"/>
    </location>
</feature>
<keyword evidence="4" id="KW-1185">Reference proteome</keyword>
<dbReference type="Gene3D" id="3.30.420.40">
    <property type="match status" value="1"/>
</dbReference>
<accession>A0A975G1K3</accession>